<evidence type="ECO:0000256" key="11">
    <source>
        <dbReference type="ARBA" id="ARBA00022840"/>
    </source>
</evidence>
<dbReference type="NCBIfam" id="NF006830">
    <property type="entry name" value="PRK09355.1"/>
    <property type="match status" value="1"/>
</dbReference>
<keyword evidence="9" id="KW-0547">Nucleotide-binding</keyword>
<dbReference type="InterPro" id="IPR022998">
    <property type="entry name" value="ThiamineP_synth_TenI"/>
</dbReference>
<dbReference type="EMBL" id="MU860006">
    <property type="protein sequence ID" value="KAK4242581.1"/>
    <property type="molecule type" value="Genomic_DNA"/>
</dbReference>
<evidence type="ECO:0000256" key="14">
    <source>
        <dbReference type="ARBA" id="ARBA00047334"/>
    </source>
</evidence>
<organism evidence="21 22">
    <name type="scientific">Achaetomium macrosporum</name>
    <dbReference type="NCBI Taxonomy" id="79813"/>
    <lineage>
        <taxon>Eukaryota</taxon>
        <taxon>Fungi</taxon>
        <taxon>Dikarya</taxon>
        <taxon>Ascomycota</taxon>
        <taxon>Pezizomycotina</taxon>
        <taxon>Sordariomycetes</taxon>
        <taxon>Sordariomycetidae</taxon>
        <taxon>Sordariales</taxon>
        <taxon>Chaetomiaceae</taxon>
        <taxon>Achaetomium</taxon>
    </lineage>
</organism>
<dbReference type="GO" id="GO:0005524">
    <property type="term" value="F:ATP binding"/>
    <property type="evidence" value="ECO:0007669"/>
    <property type="project" value="UniProtKB-KW"/>
</dbReference>
<name>A0AAN7HAG0_9PEZI</name>
<evidence type="ECO:0000256" key="15">
    <source>
        <dbReference type="ARBA" id="ARBA00047851"/>
    </source>
</evidence>
<evidence type="ECO:0000256" key="10">
    <source>
        <dbReference type="ARBA" id="ARBA00022777"/>
    </source>
</evidence>
<comment type="catalytic activity">
    <reaction evidence="15">
        <text>2-(2-carboxy-4-methylthiazol-5-yl)ethyl phosphate + 4-amino-2-methyl-5-(diphosphooxymethyl)pyrimidine + 2 H(+) = thiamine phosphate + CO2 + diphosphate</text>
        <dbReference type="Rhea" id="RHEA:47848"/>
        <dbReference type="ChEBI" id="CHEBI:15378"/>
        <dbReference type="ChEBI" id="CHEBI:16526"/>
        <dbReference type="ChEBI" id="CHEBI:33019"/>
        <dbReference type="ChEBI" id="CHEBI:37575"/>
        <dbReference type="ChEBI" id="CHEBI:57841"/>
        <dbReference type="ChEBI" id="CHEBI:62890"/>
        <dbReference type="EC" id="2.5.1.3"/>
    </reaction>
</comment>
<dbReference type="InterPro" id="IPR029056">
    <property type="entry name" value="Ribokinase-like"/>
</dbReference>
<dbReference type="Pfam" id="PF02581">
    <property type="entry name" value="TMP-TENI"/>
    <property type="match status" value="1"/>
</dbReference>
<evidence type="ECO:0000256" key="3">
    <source>
        <dbReference type="ARBA" id="ARBA00003814"/>
    </source>
</evidence>
<comment type="cofactor">
    <cofactor evidence="2">
        <name>Mg(2+)</name>
        <dbReference type="ChEBI" id="CHEBI:18420"/>
    </cofactor>
</comment>
<comment type="catalytic activity">
    <reaction evidence="1">
        <text>5-(2-hydroxyethyl)-4-methylthiazole + ATP = 4-methyl-5-(2-phosphooxyethyl)-thiazole + ADP + H(+)</text>
        <dbReference type="Rhea" id="RHEA:24212"/>
        <dbReference type="ChEBI" id="CHEBI:15378"/>
        <dbReference type="ChEBI" id="CHEBI:17957"/>
        <dbReference type="ChEBI" id="CHEBI:30616"/>
        <dbReference type="ChEBI" id="CHEBI:58296"/>
        <dbReference type="ChEBI" id="CHEBI:456216"/>
        <dbReference type="EC" id="2.7.1.50"/>
    </reaction>
</comment>
<dbReference type="InterPro" id="IPR013785">
    <property type="entry name" value="Aldolase_TIM"/>
</dbReference>
<evidence type="ECO:0000256" key="8">
    <source>
        <dbReference type="ARBA" id="ARBA00022723"/>
    </source>
</evidence>
<comment type="catalytic activity">
    <reaction evidence="14">
        <text>4-methyl-5-(2-phosphooxyethyl)-thiazole + 4-amino-2-methyl-5-(diphosphooxymethyl)pyrimidine + H(+) = thiamine phosphate + diphosphate</text>
        <dbReference type="Rhea" id="RHEA:22328"/>
        <dbReference type="ChEBI" id="CHEBI:15378"/>
        <dbReference type="ChEBI" id="CHEBI:33019"/>
        <dbReference type="ChEBI" id="CHEBI:37575"/>
        <dbReference type="ChEBI" id="CHEBI:57841"/>
        <dbReference type="ChEBI" id="CHEBI:58296"/>
        <dbReference type="EC" id="2.5.1.3"/>
    </reaction>
</comment>
<dbReference type="NCBIfam" id="TIGR00693">
    <property type="entry name" value="thiE"/>
    <property type="match status" value="1"/>
</dbReference>
<comment type="caution">
    <text evidence="21">The sequence shown here is derived from an EMBL/GenBank/DDBJ whole genome shotgun (WGS) entry which is preliminary data.</text>
</comment>
<reference evidence="21" key="1">
    <citation type="journal article" date="2023" name="Mol. Phylogenet. Evol.">
        <title>Genome-scale phylogeny and comparative genomics of the fungal order Sordariales.</title>
        <authorList>
            <person name="Hensen N."/>
            <person name="Bonometti L."/>
            <person name="Westerberg I."/>
            <person name="Brannstrom I.O."/>
            <person name="Guillou S."/>
            <person name="Cros-Aarteil S."/>
            <person name="Calhoun S."/>
            <person name="Haridas S."/>
            <person name="Kuo A."/>
            <person name="Mondo S."/>
            <person name="Pangilinan J."/>
            <person name="Riley R."/>
            <person name="LaButti K."/>
            <person name="Andreopoulos B."/>
            <person name="Lipzen A."/>
            <person name="Chen C."/>
            <person name="Yan M."/>
            <person name="Daum C."/>
            <person name="Ng V."/>
            <person name="Clum A."/>
            <person name="Steindorff A."/>
            <person name="Ohm R.A."/>
            <person name="Martin F."/>
            <person name="Silar P."/>
            <person name="Natvig D.O."/>
            <person name="Lalanne C."/>
            <person name="Gautier V."/>
            <person name="Ament-Velasquez S.L."/>
            <person name="Kruys A."/>
            <person name="Hutchinson M.I."/>
            <person name="Powell A.J."/>
            <person name="Barry K."/>
            <person name="Miller A.N."/>
            <person name="Grigoriev I.V."/>
            <person name="Debuchy R."/>
            <person name="Gladieux P."/>
            <person name="Hiltunen Thoren M."/>
            <person name="Johannesson H."/>
        </authorList>
    </citation>
    <scope>NUCLEOTIDE SEQUENCE</scope>
    <source>
        <strain evidence="21">CBS 532.94</strain>
    </source>
</reference>
<evidence type="ECO:0000256" key="12">
    <source>
        <dbReference type="ARBA" id="ARBA00022842"/>
    </source>
</evidence>
<dbReference type="Gene3D" id="3.40.1190.20">
    <property type="match status" value="1"/>
</dbReference>
<keyword evidence="12" id="KW-0460">Magnesium</keyword>
<sequence>MGMPKVDYSLYLVTDSTPAILGNRQLTHVVEEALRGGVTVVQLREKTADTADMISTARELHGITQKYGVPLLINDRVDVALAVGCEGVHIGQDDMELSVARKLLGPDAIIGVTVSSIEEALRACKGGADYLGIGTVYATPTKTNTKDIIGTAGVREILGKIAEARFDIPTVCIGGINESNLQRIIFQSGAARKGLDGVALVSAIMAAPDPEGAASELFKLVKSPPAFRVDMGPADVVQRQVAQAPSIIQALTPNVEQVVQNFAANVALAIGASPIMAGYGEEAPDLCKLGGALVINMGSVDPAGLANYLKALRAYNQAGRPVMFDPVGAGATSIRREAVKTIMTNGYLDVIKGNEGEIRTVFGDSQEQQRGVDSSSTLDESRKARLVLALAAREKNVVVMTGKTDFVSDGESVFAIDNGHEYLGLVTGTGCTLGTAISAAIASRKANRLTAVIAAILHFEIAAELAAERPEVRGPGTFLPAFLDELYRIRQATASSELICDIQEKFRPVIFEFDKVILTARKLLRAATHLQIPIFVTTQNRARLGDTVPELQDLLAGAGPLVKADVDKTLFSMWLPEIASHSHFTSSPSEVVIVGLESHICVTQTALDLLQAGHRVYVVADGVSSSNREEVGVALARLRQAGAVVTTSESWIYECMGDAGIPEFKEMVKVVKETMGDTKVALQGLLGSKI</sequence>
<dbReference type="GO" id="GO:0004789">
    <property type="term" value="F:thiamine-phosphate diphosphorylase activity"/>
    <property type="evidence" value="ECO:0007669"/>
    <property type="project" value="UniProtKB-EC"/>
</dbReference>
<evidence type="ECO:0000313" key="21">
    <source>
        <dbReference type="EMBL" id="KAK4242581.1"/>
    </source>
</evidence>
<dbReference type="CDD" id="cd01170">
    <property type="entry name" value="THZ_kinase"/>
    <property type="match status" value="1"/>
</dbReference>
<dbReference type="FunFam" id="3.20.20.70:FF:000104">
    <property type="entry name" value="Thiamine biosynthetic bifunctional enzyme"/>
    <property type="match status" value="1"/>
</dbReference>
<evidence type="ECO:0000256" key="16">
    <source>
        <dbReference type="ARBA" id="ARBA00047883"/>
    </source>
</evidence>
<dbReference type="HAMAP" id="MF_00228">
    <property type="entry name" value="Thz_kinase"/>
    <property type="match status" value="1"/>
</dbReference>
<evidence type="ECO:0000256" key="1">
    <source>
        <dbReference type="ARBA" id="ARBA00001771"/>
    </source>
</evidence>
<comment type="similarity">
    <text evidence="18">In the N-terminal section; belongs to the thiamine-phosphate synthase family.</text>
</comment>
<evidence type="ECO:0000313" key="22">
    <source>
        <dbReference type="Proteomes" id="UP001303760"/>
    </source>
</evidence>
<protein>
    <submittedName>
        <fullName evidence="21">Hydroxyethylthiazole kinase</fullName>
    </submittedName>
</protein>
<dbReference type="SUPFAM" id="SSF52499">
    <property type="entry name" value="Isochorismatase-like hydrolases"/>
    <property type="match status" value="1"/>
</dbReference>
<proteinExistence type="inferred from homology"/>
<evidence type="ECO:0000256" key="4">
    <source>
        <dbReference type="ARBA" id="ARBA00004868"/>
    </source>
</evidence>
<reference evidence="21" key="2">
    <citation type="submission" date="2023-05" db="EMBL/GenBank/DDBJ databases">
        <authorList>
            <consortium name="Lawrence Berkeley National Laboratory"/>
            <person name="Steindorff A."/>
            <person name="Hensen N."/>
            <person name="Bonometti L."/>
            <person name="Westerberg I."/>
            <person name="Brannstrom I.O."/>
            <person name="Guillou S."/>
            <person name="Cros-Aarteil S."/>
            <person name="Calhoun S."/>
            <person name="Haridas S."/>
            <person name="Kuo A."/>
            <person name="Mondo S."/>
            <person name="Pangilinan J."/>
            <person name="Riley R."/>
            <person name="Labutti K."/>
            <person name="Andreopoulos B."/>
            <person name="Lipzen A."/>
            <person name="Chen C."/>
            <person name="Yanf M."/>
            <person name="Daum C."/>
            <person name="Ng V."/>
            <person name="Clum A."/>
            <person name="Ohm R."/>
            <person name="Martin F."/>
            <person name="Silar P."/>
            <person name="Natvig D."/>
            <person name="Lalanne C."/>
            <person name="Gautier V."/>
            <person name="Ament-Velasquez S.L."/>
            <person name="Kruys A."/>
            <person name="Hutchinson M.I."/>
            <person name="Powell A.J."/>
            <person name="Barry K."/>
            <person name="Miller A.N."/>
            <person name="Grigoriev I.V."/>
            <person name="Debuchy R."/>
            <person name="Gladieux P."/>
            <person name="Thoren M.H."/>
            <person name="Johannesson H."/>
        </authorList>
    </citation>
    <scope>NUCLEOTIDE SEQUENCE</scope>
    <source>
        <strain evidence="21">CBS 532.94</strain>
    </source>
</reference>
<dbReference type="GO" id="GO:0009228">
    <property type="term" value="P:thiamine biosynthetic process"/>
    <property type="evidence" value="ECO:0007669"/>
    <property type="project" value="UniProtKB-KW"/>
</dbReference>
<dbReference type="PANTHER" id="PTHR20857:SF23">
    <property type="entry name" value="THIAMINE BIOSYNTHETIC BIFUNCTIONAL ENZYME"/>
    <property type="match status" value="1"/>
</dbReference>
<dbReference type="HAMAP" id="MF_00097">
    <property type="entry name" value="TMP_synthase"/>
    <property type="match status" value="1"/>
</dbReference>
<comment type="pathway">
    <text evidence="5">Cofactor biosynthesis; thiamine diphosphate biosynthesis; thiamine phosphate from 4-amino-2-methyl-5-diphosphomethylpyrimidine and 4-methyl-5-(2-phosphoethyl)-thiazole: step 1/1.</text>
</comment>
<dbReference type="CDD" id="cd00564">
    <property type="entry name" value="TMP_TenI"/>
    <property type="match status" value="1"/>
</dbReference>
<evidence type="ECO:0000256" key="5">
    <source>
        <dbReference type="ARBA" id="ARBA00005165"/>
    </source>
</evidence>
<keyword evidence="13" id="KW-0784">Thiamine biosynthesis</keyword>
<accession>A0AAN7HAG0</accession>
<gene>
    <name evidence="21" type="ORF">C8A03DRAFT_40081</name>
</gene>
<keyword evidence="10 21" id="KW-0418">Kinase</keyword>
<keyword evidence="22" id="KW-1185">Reference proteome</keyword>
<dbReference type="SUPFAM" id="SSF51391">
    <property type="entry name" value="Thiamin phosphate synthase"/>
    <property type="match status" value="1"/>
</dbReference>
<dbReference type="Pfam" id="PF02110">
    <property type="entry name" value="HK"/>
    <property type="match status" value="1"/>
</dbReference>
<dbReference type="InterPro" id="IPR036206">
    <property type="entry name" value="ThiamineP_synth_sf"/>
</dbReference>
<evidence type="ECO:0000256" key="13">
    <source>
        <dbReference type="ARBA" id="ARBA00022977"/>
    </source>
</evidence>
<comment type="pathway">
    <text evidence="4">Cofactor biosynthesis; thiamine diphosphate biosynthesis; 4-methyl-5-(2-phosphoethyl)-thiazole from 5-(2-hydroxyethyl)-4-methylthiazole: step 1/1.</text>
</comment>
<dbReference type="PRINTS" id="PR01099">
    <property type="entry name" value="HYETHTZKNASE"/>
</dbReference>
<comment type="catalytic activity">
    <reaction evidence="16">
        <text>2-[(2R,5Z)-2-carboxy-4-methylthiazol-5(2H)-ylidene]ethyl phosphate + 4-amino-2-methyl-5-(diphosphooxymethyl)pyrimidine + 2 H(+) = thiamine phosphate + CO2 + diphosphate</text>
        <dbReference type="Rhea" id="RHEA:47844"/>
        <dbReference type="ChEBI" id="CHEBI:15378"/>
        <dbReference type="ChEBI" id="CHEBI:16526"/>
        <dbReference type="ChEBI" id="CHEBI:33019"/>
        <dbReference type="ChEBI" id="CHEBI:37575"/>
        <dbReference type="ChEBI" id="CHEBI:57841"/>
        <dbReference type="ChEBI" id="CHEBI:62899"/>
        <dbReference type="EC" id="2.5.1.3"/>
    </reaction>
</comment>
<evidence type="ECO:0000259" key="19">
    <source>
        <dbReference type="Pfam" id="PF00857"/>
    </source>
</evidence>
<feature type="domain" description="Isochorismatase-like" evidence="19">
    <location>
        <begin position="498"/>
        <end position="649"/>
    </location>
</feature>
<comment type="similarity">
    <text evidence="17">In the C-terminal section; belongs to the Thz kinase family.</text>
</comment>
<keyword evidence="8" id="KW-0479">Metal-binding</keyword>
<evidence type="ECO:0000259" key="20">
    <source>
        <dbReference type="Pfam" id="PF02581"/>
    </source>
</evidence>
<keyword evidence="11" id="KW-0067">ATP-binding</keyword>
<dbReference type="Gene3D" id="3.40.50.850">
    <property type="entry name" value="Isochorismatase-like"/>
    <property type="match status" value="1"/>
</dbReference>
<dbReference type="GO" id="GO:0004417">
    <property type="term" value="F:hydroxyethylthiazole kinase activity"/>
    <property type="evidence" value="ECO:0007669"/>
    <property type="project" value="UniProtKB-EC"/>
</dbReference>
<keyword evidence="7" id="KW-0808">Transferase</keyword>
<comment type="function">
    <text evidence="3">Condenses 4-methyl-5-(beta-hydroxyethyl)thiazole monophosphate (THZ-P) and 2-methyl-4-amino-5-hydroxymethyl pyrimidine pyrophosphate (HMP-PP) to form thiamine monophosphate (TMP).</text>
</comment>
<dbReference type="Pfam" id="PF00857">
    <property type="entry name" value="Isochorismatase"/>
    <property type="match status" value="1"/>
</dbReference>
<dbReference type="Gene3D" id="3.20.20.70">
    <property type="entry name" value="Aldolase class I"/>
    <property type="match status" value="1"/>
</dbReference>
<evidence type="ECO:0000256" key="17">
    <source>
        <dbReference type="ARBA" id="ARBA00061146"/>
    </source>
</evidence>
<evidence type="ECO:0000256" key="2">
    <source>
        <dbReference type="ARBA" id="ARBA00001946"/>
    </source>
</evidence>
<evidence type="ECO:0000256" key="6">
    <source>
        <dbReference type="ARBA" id="ARBA00006336"/>
    </source>
</evidence>
<evidence type="ECO:0000256" key="7">
    <source>
        <dbReference type="ARBA" id="ARBA00022679"/>
    </source>
</evidence>
<comment type="similarity">
    <text evidence="6">Belongs to the isochorismatase family.</text>
</comment>
<dbReference type="InterPro" id="IPR034291">
    <property type="entry name" value="TMP_synthase"/>
</dbReference>
<dbReference type="Proteomes" id="UP001303760">
    <property type="component" value="Unassembled WGS sequence"/>
</dbReference>
<dbReference type="GO" id="GO:0000287">
    <property type="term" value="F:magnesium ion binding"/>
    <property type="evidence" value="ECO:0007669"/>
    <property type="project" value="InterPro"/>
</dbReference>
<evidence type="ECO:0000256" key="18">
    <source>
        <dbReference type="ARBA" id="ARBA00061283"/>
    </source>
</evidence>
<dbReference type="PANTHER" id="PTHR20857">
    <property type="entry name" value="THIAMINE-PHOSPHATE PYROPHOSPHORYLASE"/>
    <property type="match status" value="1"/>
</dbReference>
<dbReference type="InterPro" id="IPR036380">
    <property type="entry name" value="Isochorismatase-like_sf"/>
</dbReference>
<dbReference type="InterPro" id="IPR000417">
    <property type="entry name" value="Hyethyz_kinase"/>
</dbReference>
<dbReference type="InterPro" id="IPR000868">
    <property type="entry name" value="Isochorismatase-like_dom"/>
</dbReference>
<feature type="domain" description="Thiamine phosphate synthase/TenI" evidence="20">
    <location>
        <begin position="10"/>
        <end position="204"/>
    </location>
</feature>
<evidence type="ECO:0000256" key="9">
    <source>
        <dbReference type="ARBA" id="ARBA00022741"/>
    </source>
</evidence>
<dbReference type="AlphaFoldDB" id="A0AAN7HAG0"/>
<dbReference type="GO" id="GO:0005737">
    <property type="term" value="C:cytoplasm"/>
    <property type="evidence" value="ECO:0007669"/>
    <property type="project" value="TreeGrafter"/>
</dbReference>
<dbReference type="SUPFAM" id="SSF53613">
    <property type="entry name" value="Ribokinase-like"/>
    <property type="match status" value="1"/>
</dbReference>